<reference evidence="2 3" key="1">
    <citation type="submission" date="2021-07" db="EMBL/GenBank/DDBJ databases">
        <title>Paenibacillus radiodurans sp. nov., isolated from the southeastern edge of Tengger Desert.</title>
        <authorList>
            <person name="Zhang G."/>
        </authorList>
    </citation>
    <scope>NUCLEOTIDE SEQUENCE [LARGE SCALE GENOMIC DNA]</scope>
    <source>
        <strain evidence="2 3">DT7-4</strain>
    </source>
</reference>
<keyword evidence="3" id="KW-1185">Reference proteome</keyword>
<protein>
    <recommendedName>
        <fullName evidence="4">DUF4878 domain-containing protein</fullName>
    </recommendedName>
</protein>
<evidence type="ECO:0008006" key="4">
    <source>
        <dbReference type="Google" id="ProtNLM"/>
    </source>
</evidence>
<evidence type="ECO:0000313" key="2">
    <source>
        <dbReference type="EMBL" id="MBW7475280.1"/>
    </source>
</evidence>
<dbReference type="Proteomes" id="UP000812277">
    <property type="component" value="Unassembled WGS sequence"/>
</dbReference>
<keyword evidence="1" id="KW-0472">Membrane</keyword>
<keyword evidence="1" id="KW-0812">Transmembrane</keyword>
<name>A0ABS7D5R3_9BACL</name>
<comment type="caution">
    <text evidence="2">The sequence shown here is derived from an EMBL/GenBank/DDBJ whole genome shotgun (WGS) entry which is preliminary data.</text>
</comment>
<dbReference type="EMBL" id="JAHZIJ010000006">
    <property type="protein sequence ID" value="MBW7475280.1"/>
    <property type="molecule type" value="Genomic_DNA"/>
</dbReference>
<evidence type="ECO:0000313" key="3">
    <source>
        <dbReference type="Proteomes" id="UP000812277"/>
    </source>
</evidence>
<evidence type="ECO:0000256" key="1">
    <source>
        <dbReference type="SAM" id="Phobius"/>
    </source>
</evidence>
<sequence>MMTRFLSKRRAIVIGAVLTVILGTSYIFLRDKEDGPNYESPGSIVESYAKARLYVETELVIACIVPEKRSEPMLKPFYGGVYKDSQYSIEILNVELDGNKGNVTYHATLELGEPYNEAEELNETVPVAKVDGKWYIDREEDWL</sequence>
<proteinExistence type="predicted"/>
<feature type="transmembrane region" description="Helical" evidence="1">
    <location>
        <begin position="12"/>
        <end position="29"/>
    </location>
</feature>
<keyword evidence="1" id="KW-1133">Transmembrane helix</keyword>
<organism evidence="2 3">
    <name type="scientific">Paenibacillus oenotherae</name>
    <dbReference type="NCBI Taxonomy" id="1435645"/>
    <lineage>
        <taxon>Bacteria</taxon>
        <taxon>Bacillati</taxon>
        <taxon>Bacillota</taxon>
        <taxon>Bacilli</taxon>
        <taxon>Bacillales</taxon>
        <taxon>Paenibacillaceae</taxon>
        <taxon>Paenibacillus</taxon>
    </lineage>
</organism>
<dbReference type="RefSeq" id="WP_219872527.1">
    <property type="nucleotide sequence ID" value="NZ_JAHZIJ010000006.1"/>
</dbReference>
<gene>
    <name evidence="2" type="ORF">K0T92_11025</name>
</gene>
<accession>A0ABS7D5R3</accession>